<feature type="transmembrane region" description="Helical" evidence="13">
    <location>
        <begin position="190"/>
        <end position="207"/>
    </location>
</feature>
<evidence type="ECO:0000256" key="1">
    <source>
        <dbReference type="ARBA" id="ARBA00004651"/>
    </source>
</evidence>
<protein>
    <submittedName>
        <fullName evidence="14">Sodium:solute symporter</fullName>
    </submittedName>
</protein>
<dbReference type="Pfam" id="PF00474">
    <property type="entry name" value="SSF"/>
    <property type="match status" value="1"/>
</dbReference>
<evidence type="ECO:0000256" key="11">
    <source>
        <dbReference type="ARBA" id="ARBA00023201"/>
    </source>
</evidence>
<keyword evidence="8" id="KW-0915">Sodium</keyword>
<dbReference type="CDD" id="cd10322">
    <property type="entry name" value="SLC5sbd"/>
    <property type="match status" value="1"/>
</dbReference>
<dbReference type="InterPro" id="IPR038377">
    <property type="entry name" value="Na/Glc_symporter_sf"/>
</dbReference>
<reference evidence="14 15" key="1">
    <citation type="journal article" date="2019" name="Int. J. Syst. Evol. Microbiol.">
        <title>The Global Catalogue of Microorganisms (GCM) 10K type strain sequencing project: providing services to taxonomists for standard genome sequencing and annotation.</title>
        <authorList>
            <consortium name="The Broad Institute Genomics Platform"/>
            <consortium name="The Broad Institute Genome Sequencing Center for Infectious Disease"/>
            <person name="Wu L."/>
            <person name="Ma J."/>
        </authorList>
    </citation>
    <scope>NUCLEOTIDE SEQUENCE [LARGE SCALE GENOMIC DNA]</scope>
    <source>
        <strain evidence="14 15">CGMCC 1.10390</strain>
    </source>
</reference>
<organism evidence="14 15">
    <name type="scientific">Haloarchaeobius litoreus</name>
    <dbReference type="NCBI Taxonomy" id="755306"/>
    <lineage>
        <taxon>Archaea</taxon>
        <taxon>Methanobacteriati</taxon>
        <taxon>Methanobacteriota</taxon>
        <taxon>Stenosarchaea group</taxon>
        <taxon>Halobacteria</taxon>
        <taxon>Halobacteriales</taxon>
        <taxon>Halorubellaceae</taxon>
        <taxon>Haloarchaeobius</taxon>
    </lineage>
</organism>
<evidence type="ECO:0000256" key="4">
    <source>
        <dbReference type="ARBA" id="ARBA00022475"/>
    </source>
</evidence>
<keyword evidence="11" id="KW-0739">Sodium transport</keyword>
<keyword evidence="5 13" id="KW-0812">Transmembrane</keyword>
<comment type="similarity">
    <text evidence="2 12">Belongs to the sodium:solute symporter (SSF) (TC 2.A.21) family.</text>
</comment>
<keyword evidence="10 13" id="KW-0472">Membrane</keyword>
<keyword evidence="4" id="KW-1003">Cell membrane</keyword>
<evidence type="ECO:0000256" key="7">
    <source>
        <dbReference type="ARBA" id="ARBA00022989"/>
    </source>
</evidence>
<evidence type="ECO:0000256" key="12">
    <source>
        <dbReference type="RuleBase" id="RU362091"/>
    </source>
</evidence>
<feature type="transmembrane region" description="Helical" evidence="13">
    <location>
        <begin position="243"/>
        <end position="266"/>
    </location>
</feature>
<dbReference type="InterPro" id="IPR001734">
    <property type="entry name" value="Na/solute_symporter"/>
</dbReference>
<evidence type="ECO:0000313" key="15">
    <source>
        <dbReference type="Proteomes" id="UP001597034"/>
    </source>
</evidence>
<dbReference type="AlphaFoldDB" id="A0ABD6DR15"/>
<evidence type="ECO:0000256" key="8">
    <source>
        <dbReference type="ARBA" id="ARBA00023053"/>
    </source>
</evidence>
<feature type="transmembrane region" description="Helical" evidence="13">
    <location>
        <begin position="47"/>
        <end position="71"/>
    </location>
</feature>
<feature type="transmembrane region" description="Helical" evidence="13">
    <location>
        <begin position="425"/>
        <end position="445"/>
    </location>
</feature>
<dbReference type="GO" id="GO:0005886">
    <property type="term" value="C:plasma membrane"/>
    <property type="evidence" value="ECO:0007669"/>
    <property type="project" value="UniProtKB-SubCell"/>
</dbReference>
<feature type="transmembrane region" description="Helical" evidence="13">
    <location>
        <begin position="400"/>
        <end position="418"/>
    </location>
</feature>
<dbReference type="InterPro" id="IPR050277">
    <property type="entry name" value="Sodium:Solute_Symporter"/>
</dbReference>
<dbReference type="EMBL" id="JBHUDO010000004">
    <property type="protein sequence ID" value="MFD1647832.1"/>
    <property type="molecule type" value="Genomic_DNA"/>
</dbReference>
<evidence type="ECO:0000256" key="5">
    <source>
        <dbReference type="ARBA" id="ARBA00022692"/>
    </source>
</evidence>
<evidence type="ECO:0000313" key="14">
    <source>
        <dbReference type="EMBL" id="MFD1647832.1"/>
    </source>
</evidence>
<dbReference type="Gene3D" id="1.20.1730.10">
    <property type="entry name" value="Sodium/glucose cotransporter"/>
    <property type="match status" value="1"/>
</dbReference>
<sequence>MVADNVVILSVTVVYLFLVLGVGYVAARATGTSREDFLMADRSFNTIILLAALFATNMTAVVMIGAPGLAYRAGAGAYGFFVSLFAFLFPVFLMTVGYRIWLVGKRFGHITPGQIVNHRWNSSYLGVVIMTMFTIWTIPYLLVGVQGGGIVFESLTEGLIPYWLGALIVLVVVGLYVYQGGMRGTGWTNAFQGAVFIAFLLAMFVWVPTRIGGFGAATEAVASINNGVLLNRGGIPPFQTRTWLSQGLIVAFGAFMFPHLIMRYMTAKSVETLKQTSLLYPVAVVVVWVPAVMLGFWGVAQFPELGNPDFILPTMVAEFLPVWVVGFALAGILAALMSSLDGQVLTLSTFFTEDVAREFFDIDSNEREVWLTRAFLVIIFALAYVGALVTKDSIVDTATFAFSGYALMFVPFVSAFYWRASSEESVLVGLLVGFVGLWAFELGVLPGSLTFGFLPFVPLLVVQVVAMVVVSAVTDEAPAGRLAEYERLFRDVW</sequence>
<comment type="subcellular location">
    <subcellularLocation>
        <location evidence="1">Cell membrane</location>
        <topology evidence="1">Multi-pass membrane protein</topology>
    </subcellularLocation>
</comment>
<accession>A0ABD6DR15</accession>
<dbReference type="PANTHER" id="PTHR48086">
    <property type="entry name" value="SODIUM/PROLINE SYMPORTER-RELATED"/>
    <property type="match status" value="1"/>
</dbReference>
<keyword evidence="7 13" id="KW-1133">Transmembrane helix</keyword>
<evidence type="ECO:0000256" key="6">
    <source>
        <dbReference type="ARBA" id="ARBA00022847"/>
    </source>
</evidence>
<dbReference type="GO" id="GO:0006814">
    <property type="term" value="P:sodium ion transport"/>
    <property type="evidence" value="ECO:0007669"/>
    <property type="project" value="UniProtKB-KW"/>
</dbReference>
<evidence type="ECO:0000256" key="10">
    <source>
        <dbReference type="ARBA" id="ARBA00023136"/>
    </source>
</evidence>
<comment type="caution">
    <text evidence="14">The sequence shown here is derived from an EMBL/GenBank/DDBJ whole genome shotgun (WGS) entry which is preliminary data.</text>
</comment>
<evidence type="ECO:0000256" key="13">
    <source>
        <dbReference type="SAM" id="Phobius"/>
    </source>
</evidence>
<feature type="transmembrane region" description="Helical" evidence="13">
    <location>
        <begin position="123"/>
        <end position="142"/>
    </location>
</feature>
<feature type="transmembrane region" description="Helical" evidence="13">
    <location>
        <begin position="320"/>
        <end position="340"/>
    </location>
</feature>
<feature type="transmembrane region" description="Helical" evidence="13">
    <location>
        <begin position="370"/>
        <end position="388"/>
    </location>
</feature>
<name>A0ABD6DR15_9EURY</name>
<gene>
    <name evidence="14" type="ORF">ACFSBL_19235</name>
</gene>
<feature type="transmembrane region" description="Helical" evidence="13">
    <location>
        <begin position="451"/>
        <end position="473"/>
    </location>
</feature>
<evidence type="ECO:0000256" key="9">
    <source>
        <dbReference type="ARBA" id="ARBA00023065"/>
    </source>
</evidence>
<dbReference type="PROSITE" id="PS50283">
    <property type="entry name" value="NA_SOLUT_SYMP_3"/>
    <property type="match status" value="1"/>
</dbReference>
<dbReference type="GO" id="GO:0015293">
    <property type="term" value="F:symporter activity"/>
    <property type="evidence" value="ECO:0007669"/>
    <property type="project" value="UniProtKB-KW"/>
</dbReference>
<keyword evidence="15" id="KW-1185">Reference proteome</keyword>
<dbReference type="PANTHER" id="PTHR48086:SF3">
    <property type="entry name" value="SODIUM_PROLINE SYMPORTER"/>
    <property type="match status" value="1"/>
</dbReference>
<dbReference type="RefSeq" id="WP_256401690.1">
    <property type="nucleotide sequence ID" value="NZ_JANHJR010000004.1"/>
</dbReference>
<feature type="transmembrane region" description="Helical" evidence="13">
    <location>
        <begin position="77"/>
        <end position="102"/>
    </location>
</feature>
<feature type="transmembrane region" description="Helical" evidence="13">
    <location>
        <begin position="162"/>
        <end position="178"/>
    </location>
</feature>
<evidence type="ECO:0000256" key="3">
    <source>
        <dbReference type="ARBA" id="ARBA00022448"/>
    </source>
</evidence>
<feature type="transmembrane region" description="Helical" evidence="13">
    <location>
        <begin position="278"/>
        <end position="300"/>
    </location>
</feature>
<keyword evidence="6" id="KW-0769">Symport</keyword>
<feature type="transmembrane region" description="Helical" evidence="13">
    <location>
        <begin position="6"/>
        <end position="27"/>
    </location>
</feature>
<evidence type="ECO:0000256" key="2">
    <source>
        <dbReference type="ARBA" id="ARBA00006434"/>
    </source>
</evidence>
<dbReference type="Proteomes" id="UP001597034">
    <property type="component" value="Unassembled WGS sequence"/>
</dbReference>
<keyword evidence="9" id="KW-0406">Ion transport</keyword>
<keyword evidence="3" id="KW-0813">Transport</keyword>
<proteinExistence type="inferred from homology"/>